<accession>A0A0A9EZG9</accession>
<reference evidence="1" key="2">
    <citation type="journal article" date="2015" name="Data Brief">
        <title>Shoot transcriptome of the giant reed, Arundo donax.</title>
        <authorList>
            <person name="Barrero R.A."/>
            <person name="Guerrero F.D."/>
            <person name="Moolhuijzen P."/>
            <person name="Goolsby J.A."/>
            <person name="Tidwell J."/>
            <person name="Bellgard S.E."/>
            <person name="Bellgard M.I."/>
        </authorList>
    </citation>
    <scope>NUCLEOTIDE SEQUENCE</scope>
    <source>
        <tissue evidence="1">Shoot tissue taken approximately 20 cm above the soil surface</tissue>
    </source>
</reference>
<protein>
    <submittedName>
        <fullName evidence="1">Uncharacterized protein</fullName>
    </submittedName>
</protein>
<evidence type="ECO:0000313" key="1">
    <source>
        <dbReference type="EMBL" id="JAE05477.1"/>
    </source>
</evidence>
<reference evidence="1" key="1">
    <citation type="submission" date="2014-09" db="EMBL/GenBank/DDBJ databases">
        <authorList>
            <person name="Magalhaes I.L.F."/>
            <person name="Oliveira U."/>
            <person name="Santos F.R."/>
            <person name="Vidigal T.H.D.A."/>
            <person name="Brescovit A.D."/>
            <person name="Santos A.J."/>
        </authorList>
    </citation>
    <scope>NUCLEOTIDE SEQUENCE</scope>
    <source>
        <tissue evidence="1">Shoot tissue taken approximately 20 cm above the soil surface</tissue>
    </source>
</reference>
<proteinExistence type="predicted"/>
<sequence length="51" mass="5964">MDICWADPLFFIHNNPYNLYVSSSLTELNGMHYPQSLVATFNKTLLKLICW</sequence>
<name>A0A0A9EZG9_ARUDO</name>
<dbReference type="EMBL" id="GBRH01192419">
    <property type="protein sequence ID" value="JAE05477.1"/>
    <property type="molecule type" value="Transcribed_RNA"/>
</dbReference>
<organism evidence="1">
    <name type="scientific">Arundo donax</name>
    <name type="common">Giant reed</name>
    <name type="synonym">Donax arundinaceus</name>
    <dbReference type="NCBI Taxonomy" id="35708"/>
    <lineage>
        <taxon>Eukaryota</taxon>
        <taxon>Viridiplantae</taxon>
        <taxon>Streptophyta</taxon>
        <taxon>Embryophyta</taxon>
        <taxon>Tracheophyta</taxon>
        <taxon>Spermatophyta</taxon>
        <taxon>Magnoliopsida</taxon>
        <taxon>Liliopsida</taxon>
        <taxon>Poales</taxon>
        <taxon>Poaceae</taxon>
        <taxon>PACMAD clade</taxon>
        <taxon>Arundinoideae</taxon>
        <taxon>Arundineae</taxon>
        <taxon>Arundo</taxon>
    </lineage>
</organism>
<dbReference type="AlphaFoldDB" id="A0A0A9EZG9"/>